<dbReference type="SUPFAM" id="SSF52821">
    <property type="entry name" value="Rhodanese/Cell cycle control phosphatase"/>
    <property type="match status" value="1"/>
</dbReference>
<keyword evidence="1" id="KW-0732">Signal</keyword>
<evidence type="ECO:0000259" key="2">
    <source>
        <dbReference type="PROSITE" id="PS50206"/>
    </source>
</evidence>
<accession>A0ABW7FYH6</accession>
<dbReference type="InterPro" id="IPR036873">
    <property type="entry name" value="Rhodanese-like_dom_sf"/>
</dbReference>
<feature type="chain" id="PRO_5045420188" evidence="1">
    <location>
        <begin position="27"/>
        <end position="396"/>
    </location>
</feature>
<organism evidence="3 4">
    <name type="scientific">Roseateles rivi</name>
    <dbReference type="NCBI Taxonomy" id="3299028"/>
    <lineage>
        <taxon>Bacteria</taxon>
        <taxon>Pseudomonadati</taxon>
        <taxon>Pseudomonadota</taxon>
        <taxon>Betaproteobacteria</taxon>
        <taxon>Burkholderiales</taxon>
        <taxon>Sphaerotilaceae</taxon>
        <taxon>Roseateles</taxon>
    </lineage>
</organism>
<protein>
    <submittedName>
        <fullName evidence="3">Rhodanese-like domain-containing protein</fullName>
    </submittedName>
</protein>
<dbReference type="RefSeq" id="WP_394462436.1">
    <property type="nucleotide sequence ID" value="NZ_JBIGHZ010000005.1"/>
</dbReference>
<dbReference type="Pfam" id="PF12974">
    <property type="entry name" value="Phosphonate-bd"/>
    <property type="match status" value="1"/>
</dbReference>
<evidence type="ECO:0000256" key="1">
    <source>
        <dbReference type="SAM" id="SignalP"/>
    </source>
</evidence>
<dbReference type="InterPro" id="IPR001763">
    <property type="entry name" value="Rhodanese-like_dom"/>
</dbReference>
<gene>
    <name evidence="3" type="ORF">ACG0Z6_14025</name>
</gene>
<dbReference type="Gene3D" id="3.40.250.10">
    <property type="entry name" value="Rhodanese-like domain"/>
    <property type="match status" value="1"/>
</dbReference>
<dbReference type="PANTHER" id="PTHR44086:SF10">
    <property type="entry name" value="THIOSULFATE SULFURTRANSFERASE_RHODANESE-LIKE DOMAIN-CONTAINING PROTEIN 3"/>
    <property type="match status" value="1"/>
</dbReference>
<dbReference type="Pfam" id="PF00581">
    <property type="entry name" value="Rhodanese"/>
    <property type="match status" value="1"/>
</dbReference>
<keyword evidence="4" id="KW-1185">Reference proteome</keyword>
<proteinExistence type="predicted"/>
<dbReference type="SMART" id="SM00450">
    <property type="entry name" value="RHOD"/>
    <property type="match status" value="1"/>
</dbReference>
<comment type="caution">
    <text evidence="3">The sequence shown here is derived from an EMBL/GenBank/DDBJ whole genome shotgun (WGS) entry which is preliminary data.</text>
</comment>
<dbReference type="PANTHER" id="PTHR44086">
    <property type="entry name" value="THIOSULFATE SULFURTRANSFERASE RDL2, MITOCHONDRIAL-RELATED"/>
    <property type="match status" value="1"/>
</dbReference>
<dbReference type="Proteomes" id="UP001606099">
    <property type="component" value="Unassembled WGS sequence"/>
</dbReference>
<reference evidence="3 4" key="1">
    <citation type="submission" date="2024-08" db="EMBL/GenBank/DDBJ databases">
        <authorList>
            <person name="Lu H."/>
        </authorList>
    </citation>
    <scope>NUCLEOTIDE SEQUENCE [LARGE SCALE GENOMIC DNA]</scope>
    <source>
        <strain evidence="3 4">BYS180W</strain>
    </source>
</reference>
<feature type="domain" description="Rhodanese" evidence="2">
    <location>
        <begin position="285"/>
        <end position="390"/>
    </location>
</feature>
<dbReference type="PROSITE" id="PS50206">
    <property type="entry name" value="RHODANESE_3"/>
    <property type="match status" value="1"/>
</dbReference>
<dbReference type="CDD" id="cd00158">
    <property type="entry name" value="RHOD"/>
    <property type="match status" value="1"/>
</dbReference>
<dbReference type="SUPFAM" id="SSF53850">
    <property type="entry name" value="Periplasmic binding protein-like II"/>
    <property type="match status" value="1"/>
</dbReference>
<evidence type="ECO:0000313" key="4">
    <source>
        <dbReference type="Proteomes" id="UP001606099"/>
    </source>
</evidence>
<sequence length="396" mass="42829">MKKIFKDVRLCVMLGVVGCAGVSAWAQTQALQVLYAVEPTARRAALDVSQPTVEAALGRAVGREVELTVSQDLTDAMRATRSTGYDVFIGPAQIAASALARGYELLGATSPSEAYVLVSRTEFKQLAALKGQRLYLPQQDSIYSYMARGLLNQAGLSMQQMQVRHERIPQAGLTALSLGVADATVVRASDWEAWLREQPAQAHVLSTLGGVPGGVSVVVSKSLPAEQRQRLSAWFAAPASRAGLPSARYRAEAADYQRVAELGIFTPTSLPGVTRVSAQQALKLQQGGAVIVDTRIKKEFDALRIAGAVWLPYHEKSLKDVAFKVEQDDFSALDKAAYTKTQALVFSCNGAECWKSYKAAKWARAGGYSRVYWLRGGLPEWKEQGLPLQPSTASGH</sequence>
<dbReference type="EMBL" id="JBIGHZ010000005">
    <property type="protein sequence ID" value="MFG6449343.1"/>
    <property type="molecule type" value="Genomic_DNA"/>
</dbReference>
<name>A0ABW7FYH6_9BURK</name>
<dbReference type="Gene3D" id="3.40.190.10">
    <property type="entry name" value="Periplasmic binding protein-like II"/>
    <property type="match status" value="1"/>
</dbReference>
<evidence type="ECO:0000313" key="3">
    <source>
        <dbReference type="EMBL" id="MFG6449343.1"/>
    </source>
</evidence>
<feature type="signal peptide" evidence="1">
    <location>
        <begin position="1"/>
        <end position="26"/>
    </location>
</feature>